<feature type="domain" description="HicB-like antitoxin of toxin-antitoxin system" evidence="1">
    <location>
        <begin position="6"/>
        <end position="120"/>
    </location>
</feature>
<accession>A0A437LXZ1</accession>
<dbReference type="PANTHER" id="PTHR34504:SF2">
    <property type="entry name" value="UPF0150 PROTEIN SSL0259"/>
    <property type="match status" value="1"/>
</dbReference>
<dbReference type="InterPro" id="IPR035069">
    <property type="entry name" value="TTHA1013/TTHA0281-like"/>
</dbReference>
<name>A0A437LXZ1_9SPHN</name>
<proteinExistence type="predicted"/>
<dbReference type="AlphaFoldDB" id="A0A437LXZ1"/>
<dbReference type="Gene3D" id="3.30.160.250">
    <property type="match status" value="1"/>
</dbReference>
<dbReference type="OrthoDB" id="9807959at2"/>
<evidence type="ECO:0000313" key="2">
    <source>
        <dbReference type="EMBL" id="RVT90196.1"/>
    </source>
</evidence>
<dbReference type="RefSeq" id="WP_127745447.1">
    <property type="nucleotide sequence ID" value="NZ_SACN01000003.1"/>
</dbReference>
<dbReference type="EMBL" id="SACN01000003">
    <property type="protein sequence ID" value="RVT90196.1"/>
    <property type="molecule type" value="Genomic_DNA"/>
</dbReference>
<evidence type="ECO:0000313" key="3">
    <source>
        <dbReference type="Proteomes" id="UP000282971"/>
    </source>
</evidence>
<dbReference type="Pfam" id="PF15919">
    <property type="entry name" value="HicB_lk_antitox"/>
    <property type="match status" value="1"/>
</dbReference>
<dbReference type="PANTHER" id="PTHR34504">
    <property type="entry name" value="ANTITOXIN HICB"/>
    <property type="match status" value="1"/>
</dbReference>
<keyword evidence="3" id="KW-1185">Reference proteome</keyword>
<dbReference type="InterPro" id="IPR051404">
    <property type="entry name" value="TA_system_antitoxin"/>
</dbReference>
<evidence type="ECO:0000259" key="1">
    <source>
        <dbReference type="Pfam" id="PF15919"/>
    </source>
</evidence>
<sequence>MAVVFYPAIIERAGLGFSVFFPDLPGCTSAGSTLHEAALAAENAVIGHLATLAEHGDILPEPSALDEIERDRSIDEVARLLVRALQPGRILRVDLFLEESLIRQIDRVSENRSRFLADAAKMALAARTI</sequence>
<organism evidence="2 3">
    <name type="scientific">Sphingomonas crocodyli</name>
    <dbReference type="NCBI Taxonomy" id="1979270"/>
    <lineage>
        <taxon>Bacteria</taxon>
        <taxon>Pseudomonadati</taxon>
        <taxon>Pseudomonadota</taxon>
        <taxon>Alphaproteobacteria</taxon>
        <taxon>Sphingomonadales</taxon>
        <taxon>Sphingomonadaceae</taxon>
        <taxon>Sphingomonas</taxon>
    </lineage>
</organism>
<dbReference type="Proteomes" id="UP000282971">
    <property type="component" value="Unassembled WGS sequence"/>
</dbReference>
<gene>
    <name evidence="2" type="ORF">EOD43_18020</name>
</gene>
<reference evidence="2 3" key="1">
    <citation type="submission" date="2019-01" db="EMBL/GenBank/DDBJ databases">
        <authorList>
            <person name="Chen W.-M."/>
        </authorList>
    </citation>
    <scope>NUCLEOTIDE SEQUENCE [LARGE SCALE GENOMIC DNA]</scope>
    <source>
        <strain evidence="2 3">CCP-7</strain>
    </source>
</reference>
<dbReference type="SUPFAM" id="SSF143100">
    <property type="entry name" value="TTHA1013/TTHA0281-like"/>
    <property type="match status" value="1"/>
</dbReference>
<protein>
    <submittedName>
        <fullName evidence="2">HicB family protein</fullName>
    </submittedName>
</protein>
<dbReference type="InterPro" id="IPR031807">
    <property type="entry name" value="HicB-like"/>
</dbReference>
<comment type="caution">
    <text evidence="2">The sequence shown here is derived from an EMBL/GenBank/DDBJ whole genome shotgun (WGS) entry which is preliminary data.</text>
</comment>